<dbReference type="PRINTS" id="PR00081">
    <property type="entry name" value="GDHRDH"/>
</dbReference>
<dbReference type="Pfam" id="PF00106">
    <property type="entry name" value="adh_short"/>
    <property type="match status" value="1"/>
</dbReference>
<reference evidence="3 4" key="1">
    <citation type="submission" date="2014-12" db="EMBL/GenBank/DDBJ databases">
        <title>16Stimator: statistical estimation of ribosomal gene copy numbers from draft genome assemblies.</title>
        <authorList>
            <person name="Perisin M.A."/>
            <person name="Vetter M."/>
            <person name="Gilbert J.A."/>
            <person name="Bergelson J."/>
        </authorList>
    </citation>
    <scope>NUCLEOTIDE SEQUENCE [LARGE SCALE GENOMIC DNA]</scope>
    <source>
        <strain evidence="3 4">MEDvA23</strain>
    </source>
</reference>
<gene>
    <name evidence="3" type="ORF">RT97_18715</name>
</gene>
<comment type="caution">
    <text evidence="3">The sequence shown here is derived from an EMBL/GenBank/DDBJ whole genome shotgun (WGS) entry which is preliminary data.</text>
</comment>
<protein>
    <submittedName>
        <fullName evidence="3">Short-chain dehydrogenase</fullName>
    </submittedName>
</protein>
<dbReference type="RefSeq" id="WP_042580305.1">
    <property type="nucleotide sequence ID" value="NZ_JXQQ01000044.1"/>
</dbReference>
<dbReference type="OrthoDB" id="335726at2"/>
<sequence>MTTKNILIIGATSGIAEAVARRYAASNCNFVLVGRDTAKLDVIASDLAARGAASVHVLPWDANDVAQAGATIAGAWQQLGTVDLALIAHGSLPDQARAEEDLAYAVEQFRLNGESAVVCMLALAQHFRKQGNGTLAVIGSVAGDRGRPTNYVYGAAKGAVEDCASGLRASLFKQGVHLLLIKPGFVATPMTAHLELPGALTASADQVAQDIQRAVARGSDVLYTRWFWRWIMLIIKSIPTLVFKRLSL</sequence>
<dbReference type="SUPFAM" id="SSF51735">
    <property type="entry name" value="NAD(P)-binding Rossmann-fold domains"/>
    <property type="match status" value="1"/>
</dbReference>
<evidence type="ECO:0000256" key="1">
    <source>
        <dbReference type="ARBA" id="ARBA00006484"/>
    </source>
</evidence>
<dbReference type="PANTHER" id="PTHR44196:SF3">
    <property type="entry name" value="SHORT CHAIN DEHYDROGENASE FAMILY PROTEIN"/>
    <property type="match status" value="1"/>
</dbReference>
<dbReference type="InterPro" id="IPR002347">
    <property type="entry name" value="SDR_fam"/>
</dbReference>
<dbReference type="NCBIfam" id="NF005489">
    <property type="entry name" value="PRK07102.1"/>
    <property type="match status" value="1"/>
</dbReference>
<organism evidence="3 4">
    <name type="scientific">Variovorax paradoxus</name>
    <dbReference type="NCBI Taxonomy" id="34073"/>
    <lineage>
        <taxon>Bacteria</taxon>
        <taxon>Pseudomonadati</taxon>
        <taxon>Pseudomonadota</taxon>
        <taxon>Betaproteobacteria</taxon>
        <taxon>Burkholderiales</taxon>
        <taxon>Comamonadaceae</taxon>
        <taxon>Variovorax</taxon>
    </lineage>
</organism>
<dbReference type="GO" id="GO:0016020">
    <property type="term" value="C:membrane"/>
    <property type="evidence" value="ECO:0007669"/>
    <property type="project" value="TreeGrafter"/>
</dbReference>
<dbReference type="Proteomes" id="UP000032067">
    <property type="component" value="Unassembled WGS sequence"/>
</dbReference>
<keyword evidence="2" id="KW-0560">Oxidoreductase</keyword>
<comment type="similarity">
    <text evidence="1">Belongs to the short-chain dehydrogenases/reductases (SDR) family.</text>
</comment>
<name>A0A0D0MF41_VARPD</name>
<dbReference type="AlphaFoldDB" id="A0A0D0MF41"/>
<proteinExistence type="inferred from homology"/>
<dbReference type="Gene3D" id="3.40.50.720">
    <property type="entry name" value="NAD(P)-binding Rossmann-like Domain"/>
    <property type="match status" value="1"/>
</dbReference>
<evidence type="ECO:0000313" key="3">
    <source>
        <dbReference type="EMBL" id="KIQ29604.1"/>
    </source>
</evidence>
<dbReference type="EMBL" id="JXQQ01000044">
    <property type="protein sequence ID" value="KIQ29604.1"/>
    <property type="molecule type" value="Genomic_DNA"/>
</dbReference>
<dbReference type="PANTHER" id="PTHR44196">
    <property type="entry name" value="DEHYDROGENASE/REDUCTASE SDR FAMILY MEMBER 7B"/>
    <property type="match status" value="1"/>
</dbReference>
<dbReference type="GO" id="GO:0016491">
    <property type="term" value="F:oxidoreductase activity"/>
    <property type="evidence" value="ECO:0007669"/>
    <property type="project" value="UniProtKB-KW"/>
</dbReference>
<evidence type="ECO:0000313" key="4">
    <source>
        <dbReference type="Proteomes" id="UP000032067"/>
    </source>
</evidence>
<dbReference type="InterPro" id="IPR036291">
    <property type="entry name" value="NAD(P)-bd_dom_sf"/>
</dbReference>
<accession>A0A0D0MF41</accession>
<evidence type="ECO:0000256" key="2">
    <source>
        <dbReference type="ARBA" id="ARBA00023002"/>
    </source>
</evidence>